<keyword evidence="6 9" id="KW-1133">Transmembrane helix</keyword>
<feature type="transmembrane region" description="Helical" evidence="9">
    <location>
        <begin position="168"/>
        <end position="189"/>
    </location>
</feature>
<evidence type="ECO:0000256" key="9">
    <source>
        <dbReference type="HAMAP-Rule" id="MF_01464"/>
    </source>
</evidence>
<feature type="domain" description="Protein export membrane protein SecD/SecF C-terminal" evidence="10">
    <location>
        <begin position="122"/>
        <end position="301"/>
    </location>
</feature>
<dbReference type="InterPro" id="IPR005665">
    <property type="entry name" value="SecF_bac"/>
</dbReference>
<evidence type="ECO:0000256" key="6">
    <source>
        <dbReference type="ARBA" id="ARBA00022989"/>
    </source>
</evidence>
<dbReference type="InterPro" id="IPR022813">
    <property type="entry name" value="SecD/SecF_arch_bac"/>
</dbReference>
<evidence type="ECO:0000256" key="5">
    <source>
        <dbReference type="ARBA" id="ARBA00022927"/>
    </source>
</evidence>
<dbReference type="NCBIfam" id="TIGR00916">
    <property type="entry name" value="2A0604s01"/>
    <property type="match status" value="1"/>
</dbReference>
<keyword evidence="12" id="KW-1185">Reference proteome</keyword>
<name>A0ABQ1GDZ4_9BACL</name>
<evidence type="ECO:0000256" key="7">
    <source>
        <dbReference type="ARBA" id="ARBA00023010"/>
    </source>
</evidence>
<feature type="transmembrane region" description="Helical" evidence="9">
    <location>
        <begin position="274"/>
        <end position="300"/>
    </location>
</feature>
<accession>A0ABQ1GDZ4</accession>
<keyword evidence="5 9" id="KW-0653">Protein transport</keyword>
<comment type="subunit">
    <text evidence="9">Forms a complex with SecD. Part of the essential Sec protein translocation apparatus which comprises SecA, SecYEG and auxiliary proteins SecDF. Other proteins may also be involved.</text>
</comment>
<comment type="similarity">
    <text evidence="9">Belongs to the SecD/SecF family. SecF subfamily.</text>
</comment>
<feature type="transmembrane region" description="Helical" evidence="9">
    <location>
        <begin position="195"/>
        <end position="216"/>
    </location>
</feature>
<dbReference type="Pfam" id="PF07549">
    <property type="entry name" value="Sec_GG"/>
    <property type="match status" value="1"/>
</dbReference>
<dbReference type="Proteomes" id="UP000609323">
    <property type="component" value="Unassembled WGS sequence"/>
</dbReference>
<evidence type="ECO:0000256" key="4">
    <source>
        <dbReference type="ARBA" id="ARBA00022692"/>
    </source>
</evidence>
<dbReference type="PANTHER" id="PTHR30081:SF8">
    <property type="entry name" value="PROTEIN TRANSLOCASE SUBUNIT SECF"/>
    <property type="match status" value="1"/>
</dbReference>
<feature type="transmembrane region" description="Helical" evidence="9">
    <location>
        <begin position="250"/>
        <end position="268"/>
    </location>
</feature>
<dbReference type="PANTHER" id="PTHR30081">
    <property type="entry name" value="PROTEIN-EXPORT MEMBRANE PROTEIN SEC"/>
    <property type="match status" value="1"/>
</dbReference>
<keyword evidence="7 9" id="KW-0811">Translocation</keyword>
<keyword evidence="8 9" id="KW-0472">Membrane</keyword>
<dbReference type="HAMAP" id="MF_01464_B">
    <property type="entry name" value="SecF_B"/>
    <property type="match status" value="1"/>
</dbReference>
<evidence type="ECO:0000256" key="8">
    <source>
        <dbReference type="ARBA" id="ARBA00023136"/>
    </source>
</evidence>
<evidence type="ECO:0000256" key="2">
    <source>
        <dbReference type="ARBA" id="ARBA00022448"/>
    </source>
</evidence>
<feature type="transmembrane region" description="Helical" evidence="9">
    <location>
        <begin position="29"/>
        <end position="50"/>
    </location>
</feature>
<comment type="caution">
    <text evidence="11">The sequence shown here is derived from an EMBL/GenBank/DDBJ whole genome shotgun (WGS) entry which is preliminary data.</text>
</comment>
<sequence>MPSNTNTNEKTTANQKTRWNWDFIKYSKYFYTFSILVTVIGIISLLVFQLNYGVDFRSGSNVDISAKQLSKAQIQEVMNEAGLGQRDMVITPGSQQSSVRFSDVLSEADQSKLQEAVTSKLGKDASTEINTVDTEIAKELERNALIAVLVASLGIIIYVTIRFEWRFAIAAIVALLHDAFMVIAIFSIFRLEVNLTFIIALLTIVGYSINDTVVIFDRVRENMRFAKVKTRQDLHAVVNKSISQTMTRSINTVFTVFIASVALLIFGSEAIRMFSLAMVIGLLFGAYSSIFIASPLWFLLKGKNVNTSKKPAKATN</sequence>
<dbReference type="SUPFAM" id="SSF82866">
    <property type="entry name" value="Multidrug efflux transporter AcrB transmembrane domain"/>
    <property type="match status" value="1"/>
</dbReference>
<evidence type="ECO:0000256" key="3">
    <source>
        <dbReference type="ARBA" id="ARBA00022475"/>
    </source>
</evidence>
<organism evidence="11 12">
    <name type="scientific">Paenibacillus physcomitrellae</name>
    <dbReference type="NCBI Taxonomy" id="1619311"/>
    <lineage>
        <taxon>Bacteria</taxon>
        <taxon>Bacillati</taxon>
        <taxon>Bacillota</taxon>
        <taxon>Bacilli</taxon>
        <taxon>Bacillales</taxon>
        <taxon>Paenibacillaceae</taxon>
        <taxon>Paenibacillus</taxon>
    </lineage>
</organism>
<keyword evidence="4 9" id="KW-0812">Transmembrane</keyword>
<evidence type="ECO:0000256" key="1">
    <source>
        <dbReference type="ARBA" id="ARBA00004651"/>
    </source>
</evidence>
<dbReference type="EMBL" id="BMHF01000009">
    <property type="protein sequence ID" value="GGA41951.1"/>
    <property type="molecule type" value="Genomic_DNA"/>
</dbReference>
<dbReference type="InterPro" id="IPR048634">
    <property type="entry name" value="SecD_SecF_C"/>
</dbReference>
<dbReference type="PRINTS" id="PR01755">
    <property type="entry name" value="SECFTRNLCASE"/>
</dbReference>
<evidence type="ECO:0000313" key="12">
    <source>
        <dbReference type="Proteomes" id="UP000609323"/>
    </source>
</evidence>
<dbReference type="InterPro" id="IPR022645">
    <property type="entry name" value="SecD/SecF_bac"/>
</dbReference>
<evidence type="ECO:0000259" key="10">
    <source>
        <dbReference type="Pfam" id="PF02355"/>
    </source>
</evidence>
<keyword evidence="2 9" id="KW-0813">Transport</keyword>
<comment type="subcellular location">
    <subcellularLocation>
        <location evidence="1 9">Cell membrane</location>
        <topology evidence="1 9">Multi-pass membrane protein</topology>
    </subcellularLocation>
</comment>
<comment type="function">
    <text evidence="9">Part of the Sec protein translocase complex. Interacts with the SecYEG preprotein conducting channel. SecDF uses the proton motive force (PMF) to complete protein translocation after the ATP-dependent function of SecA.</text>
</comment>
<gene>
    <name evidence="9" type="primary">secF</name>
    <name evidence="11" type="ORF">GCM10010917_29040</name>
</gene>
<protein>
    <recommendedName>
        <fullName evidence="9">Protein-export membrane protein SecF</fullName>
    </recommendedName>
</protein>
<keyword evidence="3 9" id="KW-1003">Cell membrane</keyword>
<dbReference type="NCBIfam" id="TIGR00966">
    <property type="entry name" value="transloc_SecF"/>
    <property type="match status" value="1"/>
</dbReference>
<feature type="transmembrane region" description="Helical" evidence="9">
    <location>
        <begin position="144"/>
        <end position="161"/>
    </location>
</feature>
<dbReference type="InterPro" id="IPR022646">
    <property type="entry name" value="SecD/SecF_CS"/>
</dbReference>
<reference evidence="12" key="1">
    <citation type="journal article" date="2019" name="Int. J. Syst. Evol. Microbiol.">
        <title>The Global Catalogue of Microorganisms (GCM) 10K type strain sequencing project: providing services to taxonomists for standard genome sequencing and annotation.</title>
        <authorList>
            <consortium name="The Broad Institute Genomics Platform"/>
            <consortium name="The Broad Institute Genome Sequencing Center for Infectious Disease"/>
            <person name="Wu L."/>
            <person name="Ma J."/>
        </authorList>
    </citation>
    <scope>NUCLEOTIDE SEQUENCE [LARGE SCALE GENOMIC DNA]</scope>
    <source>
        <strain evidence="12">CGMCC 1.15044</strain>
    </source>
</reference>
<dbReference type="Pfam" id="PF02355">
    <property type="entry name" value="SecD_SecF_C"/>
    <property type="match status" value="1"/>
</dbReference>
<dbReference type="Gene3D" id="1.20.1640.10">
    <property type="entry name" value="Multidrug efflux transporter AcrB transmembrane domain"/>
    <property type="match status" value="1"/>
</dbReference>
<proteinExistence type="inferred from homology"/>
<dbReference type="InterPro" id="IPR055344">
    <property type="entry name" value="SecD_SecF_C_bact"/>
</dbReference>
<evidence type="ECO:0000313" key="11">
    <source>
        <dbReference type="EMBL" id="GGA41951.1"/>
    </source>
</evidence>